<name>A0ABS6G248_9FIRM</name>
<dbReference type="InterPro" id="IPR001910">
    <property type="entry name" value="Inosine/uridine_hydrolase_dom"/>
</dbReference>
<keyword evidence="2" id="KW-0378">Hydrolase</keyword>
<dbReference type="GO" id="GO:0016787">
    <property type="term" value="F:hydrolase activity"/>
    <property type="evidence" value="ECO:0007669"/>
    <property type="project" value="UniProtKB-KW"/>
</dbReference>
<gene>
    <name evidence="2" type="ORF">KQI88_04830</name>
</gene>
<protein>
    <submittedName>
        <fullName evidence="2">Nucleoside hydrolase</fullName>
    </submittedName>
</protein>
<evidence type="ECO:0000313" key="3">
    <source>
        <dbReference type="Proteomes" id="UP000779508"/>
    </source>
</evidence>
<accession>A0ABS6G248</accession>
<dbReference type="EMBL" id="JAHLQK010000001">
    <property type="protein sequence ID" value="MBU5675733.1"/>
    <property type="molecule type" value="Genomic_DNA"/>
</dbReference>
<organism evidence="2 3">
    <name type="scientific">Alkaliphilus flagellatus</name>
    <dbReference type="NCBI Taxonomy" id="2841507"/>
    <lineage>
        <taxon>Bacteria</taxon>
        <taxon>Bacillati</taxon>
        <taxon>Bacillota</taxon>
        <taxon>Clostridia</taxon>
        <taxon>Peptostreptococcales</taxon>
        <taxon>Natronincolaceae</taxon>
        <taxon>Alkaliphilus</taxon>
    </lineage>
</organism>
<evidence type="ECO:0000259" key="1">
    <source>
        <dbReference type="Pfam" id="PF01156"/>
    </source>
</evidence>
<dbReference type="Proteomes" id="UP000779508">
    <property type="component" value="Unassembled WGS sequence"/>
</dbReference>
<dbReference type="PANTHER" id="PTHR46190:SF1">
    <property type="entry name" value="SI:CH211-201H21.5"/>
    <property type="match status" value="1"/>
</dbReference>
<reference evidence="2 3" key="1">
    <citation type="submission" date="2021-06" db="EMBL/GenBank/DDBJ databases">
        <authorList>
            <person name="Sun Q."/>
            <person name="Li D."/>
        </authorList>
    </citation>
    <scope>NUCLEOTIDE SEQUENCE [LARGE SCALE GENOMIC DNA]</scope>
    <source>
        <strain evidence="2 3">MSJ-5</strain>
    </source>
</reference>
<dbReference type="PANTHER" id="PTHR46190">
    <property type="entry name" value="SI:CH211-201H21.5-RELATED"/>
    <property type="match status" value="1"/>
</dbReference>
<sequence>MARKIIIDCDNTFSIDGCDIDDGLAIIYTLAQEDTEVLGINTTFGNNKVDIVYPNTISFMKNIGYSQIPVYKGSEDSYKDNEAAKFLVEMADKYNGELSILATGSLTNLYHAWQIDNNFYEKIKDISLMGGITEPLIINNKILNELNFSCNYKAALNVLEYGKNIIIATGNTCLDGFFTRERFNKLKEGNDFERWLFAESQYWFDREQKVFENKGIYIWDILAAAALLNPHLFIENTIDIAPDEEGMKKGLLLGKGKMRKVIIPKIRDIDEYIEHVYEQYKIFGEKH</sequence>
<dbReference type="InterPro" id="IPR052775">
    <property type="entry name" value="IUN_hydrolase"/>
</dbReference>
<proteinExistence type="predicted"/>
<feature type="domain" description="Inosine/uridine-preferring nucleoside hydrolase" evidence="1">
    <location>
        <begin position="5"/>
        <end position="242"/>
    </location>
</feature>
<dbReference type="Pfam" id="PF01156">
    <property type="entry name" value="IU_nuc_hydro"/>
    <property type="match status" value="1"/>
</dbReference>
<keyword evidence="3" id="KW-1185">Reference proteome</keyword>
<dbReference type="RefSeq" id="WP_216415187.1">
    <property type="nucleotide sequence ID" value="NZ_JAHLQK010000001.1"/>
</dbReference>
<comment type="caution">
    <text evidence="2">The sequence shown here is derived from an EMBL/GenBank/DDBJ whole genome shotgun (WGS) entry which is preliminary data.</text>
</comment>
<evidence type="ECO:0000313" key="2">
    <source>
        <dbReference type="EMBL" id="MBU5675733.1"/>
    </source>
</evidence>